<dbReference type="EMBL" id="GBRH01259704">
    <property type="protein sequence ID" value="JAD38191.1"/>
    <property type="molecule type" value="Transcribed_RNA"/>
</dbReference>
<evidence type="ECO:0000313" key="1">
    <source>
        <dbReference type="EMBL" id="JAD38191.1"/>
    </source>
</evidence>
<dbReference type="AlphaFoldDB" id="A0A0A8ZHB2"/>
<sequence>MYITLVPWDQKLLHMHKGKKDLEFYSVCLQHA</sequence>
<name>A0A0A8ZHB2_ARUDO</name>
<accession>A0A0A8ZHB2</accession>
<protein>
    <submittedName>
        <fullName evidence="1">Uncharacterized protein</fullName>
    </submittedName>
</protein>
<organism evidence="1">
    <name type="scientific">Arundo donax</name>
    <name type="common">Giant reed</name>
    <name type="synonym">Donax arundinaceus</name>
    <dbReference type="NCBI Taxonomy" id="35708"/>
    <lineage>
        <taxon>Eukaryota</taxon>
        <taxon>Viridiplantae</taxon>
        <taxon>Streptophyta</taxon>
        <taxon>Embryophyta</taxon>
        <taxon>Tracheophyta</taxon>
        <taxon>Spermatophyta</taxon>
        <taxon>Magnoliopsida</taxon>
        <taxon>Liliopsida</taxon>
        <taxon>Poales</taxon>
        <taxon>Poaceae</taxon>
        <taxon>PACMAD clade</taxon>
        <taxon>Arundinoideae</taxon>
        <taxon>Arundineae</taxon>
        <taxon>Arundo</taxon>
    </lineage>
</organism>
<reference evidence="1" key="1">
    <citation type="submission" date="2014-09" db="EMBL/GenBank/DDBJ databases">
        <authorList>
            <person name="Magalhaes I.L.F."/>
            <person name="Oliveira U."/>
            <person name="Santos F.R."/>
            <person name="Vidigal T.H.D.A."/>
            <person name="Brescovit A.D."/>
            <person name="Santos A.J."/>
        </authorList>
    </citation>
    <scope>NUCLEOTIDE SEQUENCE</scope>
    <source>
        <tissue evidence="1">Shoot tissue taken approximately 20 cm above the soil surface</tissue>
    </source>
</reference>
<proteinExistence type="predicted"/>
<reference evidence="1" key="2">
    <citation type="journal article" date="2015" name="Data Brief">
        <title>Shoot transcriptome of the giant reed, Arundo donax.</title>
        <authorList>
            <person name="Barrero R.A."/>
            <person name="Guerrero F.D."/>
            <person name="Moolhuijzen P."/>
            <person name="Goolsby J.A."/>
            <person name="Tidwell J."/>
            <person name="Bellgard S.E."/>
            <person name="Bellgard M.I."/>
        </authorList>
    </citation>
    <scope>NUCLEOTIDE SEQUENCE</scope>
    <source>
        <tissue evidence="1">Shoot tissue taken approximately 20 cm above the soil surface</tissue>
    </source>
</reference>